<keyword evidence="3" id="KW-0408">Iron</keyword>
<dbReference type="SFLD" id="SFLDS00029">
    <property type="entry name" value="Radical_SAM"/>
    <property type="match status" value="1"/>
</dbReference>
<sequence length="400" mass="46657">MNLPHDKFCVLPWISLEASPIGTVRPCCLADDEIVDNEGNKFKLLNSTFADIQSSRHMQTLREEFLDGKQPETCRRCWAEEDAGRTSKRMHTLNRLKHMGISPEWTADAKPLMFLDLKLGNICNLKCRICGSWSSSQFATEELKFVKDNKKQSFHYQMLKDGAWPRENSQFWTELNRLLTDIRYLEFTGGEPFMIEEHFELLQTLVDQGVAHQVEIHYNTNGTQYPEHAEEIWQYFKHVEIAFSIDDVGDRFEYQRSNAKWSEVCANIERFRGMRERNLNMTMQVCCTVNVFNIMSLDAVADWIDTQDFDYVYWNMLHDAPWLSIAHLPTDAKATITQHLNECMFPVHYQEEIQKIIEFMNLGQSTDGAIMIANIRQLDTRRNQSLKSVAPELATILKYD</sequence>
<dbReference type="CDD" id="cd21109">
    <property type="entry name" value="SPASM"/>
    <property type="match status" value="1"/>
</dbReference>
<keyword evidence="4" id="KW-0411">Iron-sulfur</keyword>
<dbReference type="EMBL" id="LR796341">
    <property type="protein sequence ID" value="CAB4138015.1"/>
    <property type="molecule type" value="Genomic_DNA"/>
</dbReference>
<dbReference type="NCBIfam" id="NF033640">
    <property type="entry name" value="N_Twi_rSAM"/>
    <property type="match status" value="1"/>
</dbReference>
<dbReference type="PANTHER" id="PTHR11228:SF7">
    <property type="entry name" value="PQQA PEPTIDE CYCLASE"/>
    <property type="match status" value="1"/>
</dbReference>
<dbReference type="CDD" id="cd01335">
    <property type="entry name" value="Radical_SAM"/>
    <property type="match status" value="1"/>
</dbReference>
<dbReference type="GO" id="GO:0046872">
    <property type="term" value="F:metal ion binding"/>
    <property type="evidence" value="ECO:0007669"/>
    <property type="project" value="UniProtKB-KW"/>
</dbReference>
<protein>
    <submittedName>
        <fullName evidence="7">COG0535 Predicted Fe-S oxidoreductases</fullName>
    </submittedName>
</protein>
<dbReference type="InterPro" id="IPR058240">
    <property type="entry name" value="rSAM_sf"/>
</dbReference>
<organism evidence="7">
    <name type="scientific">uncultured Caudovirales phage</name>
    <dbReference type="NCBI Taxonomy" id="2100421"/>
    <lineage>
        <taxon>Viruses</taxon>
        <taxon>Duplodnaviria</taxon>
        <taxon>Heunggongvirae</taxon>
        <taxon>Uroviricota</taxon>
        <taxon>Caudoviricetes</taxon>
        <taxon>Peduoviridae</taxon>
        <taxon>Maltschvirus</taxon>
        <taxon>Maltschvirus maltsch</taxon>
    </lineage>
</organism>
<feature type="domain" description="Radical SAM core" evidence="5">
    <location>
        <begin position="119"/>
        <end position="274"/>
    </location>
</feature>
<dbReference type="Pfam" id="PF13186">
    <property type="entry name" value="SPASM"/>
    <property type="match status" value="1"/>
</dbReference>
<dbReference type="InterPro" id="IPR013785">
    <property type="entry name" value="Aldolase_TIM"/>
</dbReference>
<proteinExistence type="predicted"/>
<evidence type="ECO:0000259" key="5">
    <source>
        <dbReference type="Pfam" id="PF04055"/>
    </source>
</evidence>
<reference evidence="7" key="1">
    <citation type="submission" date="2020-04" db="EMBL/GenBank/DDBJ databases">
        <authorList>
            <person name="Chiriac C."/>
            <person name="Salcher M."/>
            <person name="Ghai R."/>
            <person name="Kavagutti S V."/>
        </authorList>
    </citation>
    <scope>NUCLEOTIDE SEQUENCE</scope>
</reference>
<feature type="domain" description="4Fe4S-binding SPASM" evidence="6">
    <location>
        <begin position="9"/>
        <end position="78"/>
    </location>
</feature>
<evidence type="ECO:0000256" key="3">
    <source>
        <dbReference type="ARBA" id="ARBA00023004"/>
    </source>
</evidence>
<dbReference type="SFLD" id="SFLDG01067">
    <property type="entry name" value="SPASM/twitch_domain_containing"/>
    <property type="match status" value="1"/>
</dbReference>
<evidence type="ECO:0000256" key="4">
    <source>
        <dbReference type="ARBA" id="ARBA00023014"/>
    </source>
</evidence>
<dbReference type="InterPro" id="IPR007197">
    <property type="entry name" value="rSAM"/>
</dbReference>
<dbReference type="Gene3D" id="3.20.20.70">
    <property type="entry name" value="Aldolase class I"/>
    <property type="match status" value="2"/>
</dbReference>
<dbReference type="GO" id="GO:0051536">
    <property type="term" value="F:iron-sulfur cluster binding"/>
    <property type="evidence" value="ECO:0007669"/>
    <property type="project" value="UniProtKB-KW"/>
</dbReference>
<evidence type="ECO:0000256" key="2">
    <source>
        <dbReference type="ARBA" id="ARBA00022723"/>
    </source>
</evidence>
<evidence type="ECO:0000313" key="7">
    <source>
        <dbReference type="EMBL" id="CAB4138015.1"/>
    </source>
</evidence>
<dbReference type="GO" id="GO:0003824">
    <property type="term" value="F:catalytic activity"/>
    <property type="evidence" value="ECO:0007669"/>
    <property type="project" value="InterPro"/>
</dbReference>
<gene>
    <name evidence="7" type="ORF">UFOVP328_208</name>
</gene>
<dbReference type="InterPro" id="IPR023885">
    <property type="entry name" value="4Fe4S-binding_SPASM_dom"/>
</dbReference>
<accession>A0A6J5LU78</accession>
<evidence type="ECO:0000256" key="1">
    <source>
        <dbReference type="ARBA" id="ARBA00022691"/>
    </source>
</evidence>
<dbReference type="InterPro" id="IPR050377">
    <property type="entry name" value="Radical_SAM_PqqE_MftC-like"/>
</dbReference>
<keyword evidence="1" id="KW-0949">S-adenosyl-L-methionine</keyword>
<keyword evidence="2" id="KW-0479">Metal-binding</keyword>
<dbReference type="Pfam" id="PF04055">
    <property type="entry name" value="Radical_SAM"/>
    <property type="match status" value="1"/>
</dbReference>
<name>A0A6J5LU78_9CAUD</name>
<dbReference type="PANTHER" id="PTHR11228">
    <property type="entry name" value="RADICAL SAM DOMAIN PROTEIN"/>
    <property type="match status" value="1"/>
</dbReference>
<evidence type="ECO:0000259" key="6">
    <source>
        <dbReference type="Pfam" id="PF13186"/>
    </source>
</evidence>
<dbReference type="SUPFAM" id="SSF102114">
    <property type="entry name" value="Radical SAM enzymes"/>
    <property type="match status" value="1"/>
</dbReference>